<keyword evidence="6" id="KW-0418">Kinase</keyword>
<dbReference type="EC" id="2.7.13.3" evidence="2"/>
<keyword evidence="4" id="KW-0808">Transferase</keyword>
<dbReference type="Gene3D" id="3.30.450.20">
    <property type="entry name" value="PAS domain"/>
    <property type="match status" value="1"/>
</dbReference>
<dbReference type="Pfam" id="PF07568">
    <property type="entry name" value="HisKA_2"/>
    <property type="match status" value="1"/>
</dbReference>
<keyword evidence="8" id="KW-0902">Two-component regulatory system</keyword>
<organism evidence="10 11">
    <name type="scientific">Phytoactinopolyspora halotolerans</name>
    <dbReference type="NCBI Taxonomy" id="1981512"/>
    <lineage>
        <taxon>Bacteria</taxon>
        <taxon>Bacillati</taxon>
        <taxon>Actinomycetota</taxon>
        <taxon>Actinomycetes</taxon>
        <taxon>Jiangellales</taxon>
        <taxon>Jiangellaceae</taxon>
        <taxon>Phytoactinopolyspora</taxon>
    </lineage>
</organism>
<evidence type="ECO:0000256" key="5">
    <source>
        <dbReference type="ARBA" id="ARBA00022741"/>
    </source>
</evidence>
<dbReference type="SMART" id="SM00387">
    <property type="entry name" value="HATPase_c"/>
    <property type="match status" value="1"/>
</dbReference>
<evidence type="ECO:0000313" key="11">
    <source>
        <dbReference type="Proteomes" id="UP000475214"/>
    </source>
</evidence>
<dbReference type="PROSITE" id="PS50109">
    <property type="entry name" value="HIS_KIN"/>
    <property type="match status" value="1"/>
</dbReference>
<evidence type="ECO:0000259" key="9">
    <source>
        <dbReference type="PROSITE" id="PS50109"/>
    </source>
</evidence>
<dbReference type="InterPro" id="IPR005467">
    <property type="entry name" value="His_kinase_dom"/>
</dbReference>
<dbReference type="AlphaFoldDB" id="A0A6L9SD27"/>
<dbReference type="InterPro" id="IPR022066">
    <property type="entry name" value="PdtaS_GAF"/>
</dbReference>
<dbReference type="InterPro" id="IPR013656">
    <property type="entry name" value="PAS_4"/>
</dbReference>
<dbReference type="SUPFAM" id="SSF55785">
    <property type="entry name" value="PYP-like sensor domain (PAS domain)"/>
    <property type="match status" value="1"/>
</dbReference>
<feature type="domain" description="Histidine kinase" evidence="9">
    <location>
        <begin position="294"/>
        <end position="487"/>
    </location>
</feature>
<dbReference type="InterPro" id="IPR004358">
    <property type="entry name" value="Sig_transdc_His_kin-like_C"/>
</dbReference>
<comment type="catalytic activity">
    <reaction evidence="1">
        <text>ATP + protein L-histidine = ADP + protein N-phospho-L-histidine.</text>
        <dbReference type="EC" id="2.7.13.3"/>
    </reaction>
</comment>
<dbReference type="PANTHER" id="PTHR41523">
    <property type="entry name" value="TWO-COMPONENT SYSTEM SENSOR PROTEIN"/>
    <property type="match status" value="1"/>
</dbReference>
<proteinExistence type="predicted"/>
<dbReference type="InterPro" id="IPR011495">
    <property type="entry name" value="Sig_transdc_His_kin_sub2_dim/P"/>
</dbReference>
<dbReference type="Gene3D" id="3.30.565.10">
    <property type="entry name" value="Histidine kinase-like ATPase, C-terminal domain"/>
    <property type="match status" value="1"/>
</dbReference>
<dbReference type="GO" id="GO:0004673">
    <property type="term" value="F:protein histidine kinase activity"/>
    <property type="evidence" value="ECO:0007669"/>
    <property type="project" value="UniProtKB-EC"/>
</dbReference>
<dbReference type="Pfam" id="PF02518">
    <property type="entry name" value="HATPase_c"/>
    <property type="match status" value="1"/>
</dbReference>
<dbReference type="EMBL" id="JAAGOA010000015">
    <property type="protein sequence ID" value="NEE02554.1"/>
    <property type="molecule type" value="Genomic_DNA"/>
</dbReference>
<gene>
    <name evidence="10" type="ORF">G1H10_20510</name>
</gene>
<evidence type="ECO:0000256" key="7">
    <source>
        <dbReference type="ARBA" id="ARBA00022840"/>
    </source>
</evidence>
<dbReference type="Proteomes" id="UP000475214">
    <property type="component" value="Unassembled WGS sequence"/>
</dbReference>
<evidence type="ECO:0000256" key="1">
    <source>
        <dbReference type="ARBA" id="ARBA00000085"/>
    </source>
</evidence>
<reference evidence="10 11" key="1">
    <citation type="submission" date="2020-02" db="EMBL/GenBank/DDBJ databases">
        <authorList>
            <person name="Li X.-J."/>
            <person name="Han X.-M."/>
        </authorList>
    </citation>
    <scope>NUCLEOTIDE SEQUENCE [LARGE SCALE GENOMIC DNA]</scope>
    <source>
        <strain evidence="10 11">CCTCC AB 2017055</strain>
    </source>
</reference>
<dbReference type="GO" id="GO:0000160">
    <property type="term" value="P:phosphorelay signal transduction system"/>
    <property type="evidence" value="ECO:0007669"/>
    <property type="project" value="UniProtKB-KW"/>
</dbReference>
<dbReference type="Gene3D" id="3.30.450.280">
    <property type="entry name" value="GAF domain"/>
    <property type="match status" value="1"/>
</dbReference>
<evidence type="ECO:0000256" key="6">
    <source>
        <dbReference type="ARBA" id="ARBA00022777"/>
    </source>
</evidence>
<sequence length="496" mass="53833">MPSLNDVVHSHTDLTEAELEWLHSLVADWQMMADLSFADLVLWVPDREDTGYWAVAQMRPTTGPTAYVEDLVGTFLPKGRKPLIDAAYAEGAIKREGDPEWWDDVPVRVELIPVRRRDRIIAVIGRHTNLVSVRTPSRLELAYLESAGDLAKLIVEGRFPHARRTDMGRRGAPRVGDGFVRVDADGIVRYASPNAMSVYRRLGLTADLVGQHFGKATAALAPREGAVDESLDALIAGRQHVRTEIEGNGTVMTVRTIPLDPGGRYTGALILCRDVTEVRRRERELLTKDATIREIHHRVKNNLQTVAALLRLQARRIDAPEGRAALVEAVRRVGTIAVVHETLSQTVDDTVDFDDVADRLLAMVGEVATAEPTARGKRSGSFGVLSANIATPLAMALTEILQNAVEHGLEGRPGLVELAASRLAGRLRIVVEDDGVGLPAGFVPDTSGNLGLQIVRTLVVGELGGTIEISDRPGGGTRVTLDLPAPDQRGQMNVSG</sequence>
<dbReference type="RefSeq" id="WP_163741217.1">
    <property type="nucleotide sequence ID" value="NZ_JAAGOA010000015.1"/>
</dbReference>
<accession>A0A6L9SD27</accession>
<keyword evidence="5" id="KW-0547">Nucleotide-binding</keyword>
<evidence type="ECO:0000256" key="2">
    <source>
        <dbReference type="ARBA" id="ARBA00012438"/>
    </source>
</evidence>
<keyword evidence="3" id="KW-0597">Phosphoprotein</keyword>
<dbReference type="PRINTS" id="PR00344">
    <property type="entry name" value="BCTRLSENSOR"/>
</dbReference>
<keyword evidence="7" id="KW-0067">ATP-binding</keyword>
<dbReference type="InterPro" id="IPR003594">
    <property type="entry name" value="HATPase_dom"/>
</dbReference>
<dbReference type="Pfam" id="PF12282">
    <property type="entry name" value="GAF_PdtaS"/>
    <property type="match status" value="1"/>
</dbReference>
<evidence type="ECO:0000256" key="8">
    <source>
        <dbReference type="ARBA" id="ARBA00023012"/>
    </source>
</evidence>
<dbReference type="PANTHER" id="PTHR41523:SF8">
    <property type="entry name" value="ETHYLENE RESPONSE SENSOR PROTEIN"/>
    <property type="match status" value="1"/>
</dbReference>
<evidence type="ECO:0000313" key="10">
    <source>
        <dbReference type="EMBL" id="NEE02554.1"/>
    </source>
</evidence>
<dbReference type="InterPro" id="IPR038424">
    <property type="entry name" value="H_kinase_PdtaS_GAF_sf"/>
</dbReference>
<dbReference type="InterPro" id="IPR036890">
    <property type="entry name" value="HATPase_C_sf"/>
</dbReference>
<evidence type="ECO:0000256" key="4">
    <source>
        <dbReference type="ARBA" id="ARBA00022679"/>
    </source>
</evidence>
<dbReference type="SUPFAM" id="SSF55874">
    <property type="entry name" value="ATPase domain of HSP90 chaperone/DNA topoisomerase II/histidine kinase"/>
    <property type="match status" value="1"/>
</dbReference>
<keyword evidence="11" id="KW-1185">Reference proteome</keyword>
<dbReference type="Pfam" id="PF08448">
    <property type="entry name" value="PAS_4"/>
    <property type="match status" value="1"/>
</dbReference>
<dbReference type="InterPro" id="IPR035965">
    <property type="entry name" value="PAS-like_dom_sf"/>
</dbReference>
<comment type="caution">
    <text evidence="10">The sequence shown here is derived from an EMBL/GenBank/DDBJ whole genome shotgun (WGS) entry which is preliminary data.</text>
</comment>
<evidence type="ECO:0000256" key="3">
    <source>
        <dbReference type="ARBA" id="ARBA00022553"/>
    </source>
</evidence>
<protein>
    <recommendedName>
        <fullName evidence="2">histidine kinase</fullName>
        <ecNumber evidence="2">2.7.13.3</ecNumber>
    </recommendedName>
</protein>
<name>A0A6L9SD27_9ACTN</name>
<dbReference type="GO" id="GO:0005524">
    <property type="term" value="F:ATP binding"/>
    <property type="evidence" value="ECO:0007669"/>
    <property type="project" value="UniProtKB-KW"/>
</dbReference>